<proteinExistence type="predicted"/>
<evidence type="ECO:0000313" key="2">
    <source>
        <dbReference type="Proteomes" id="UP001596548"/>
    </source>
</evidence>
<comment type="caution">
    <text evidence="1">The sequence shown here is derived from an EMBL/GenBank/DDBJ whole genome shotgun (WGS) entry which is preliminary data.</text>
</comment>
<dbReference type="EMBL" id="JBHTBJ010000082">
    <property type="protein sequence ID" value="MFC7280169.1"/>
    <property type="molecule type" value="Genomic_DNA"/>
</dbReference>
<accession>A0ABW2I5Q0</accession>
<dbReference type="Proteomes" id="UP001596548">
    <property type="component" value="Unassembled WGS sequence"/>
</dbReference>
<organism evidence="1 2">
    <name type="scientific">Paractinoplanes rhizophilus</name>
    <dbReference type="NCBI Taxonomy" id="1416877"/>
    <lineage>
        <taxon>Bacteria</taxon>
        <taxon>Bacillati</taxon>
        <taxon>Actinomycetota</taxon>
        <taxon>Actinomycetes</taxon>
        <taxon>Micromonosporales</taxon>
        <taxon>Micromonosporaceae</taxon>
        <taxon>Paractinoplanes</taxon>
    </lineage>
</organism>
<evidence type="ECO:0000313" key="1">
    <source>
        <dbReference type="EMBL" id="MFC7280169.1"/>
    </source>
</evidence>
<keyword evidence="2" id="KW-1185">Reference proteome</keyword>
<gene>
    <name evidence="1" type="ORF">ACFQS1_39950</name>
</gene>
<reference evidence="2" key="1">
    <citation type="journal article" date="2019" name="Int. J. Syst. Evol. Microbiol.">
        <title>The Global Catalogue of Microorganisms (GCM) 10K type strain sequencing project: providing services to taxonomists for standard genome sequencing and annotation.</title>
        <authorList>
            <consortium name="The Broad Institute Genomics Platform"/>
            <consortium name="The Broad Institute Genome Sequencing Center for Infectious Disease"/>
            <person name="Wu L."/>
            <person name="Ma J."/>
        </authorList>
    </citation>
    <scope>NUCLEOTIDE SEQUENCE [LARGE SCALE GENOMIC DNA]</scope>
    <source>
        <strain evidence="2">XZYJT-10</strain>
    </source>
</reference>
<sequence>MQVISDLGGPGTVPDRPPGARLIASVDVEWSKNYRIKDGNRAFCYSIVWLALPAADGTVKVNTGLSFWSTSVYLDHDAERPDLVDAAARDIGAAVAGADLIAGHQLCSDLAVLTANAAGNVPPALPAARRAWHERRSDPAGRVIDTRFDAGHLLSGTSRRLVDVCGELHLDVTQPELARKSMTALHRDWLEHGDTQARERVTVLNLRHSLSTAYVAMRAAGLLAWQQQLNVNASLAQQWAGQVGWLDHPTFRALLPQRPPAAQ</sequence>
<name>A0ABW2I5Q0_9ACTN</name>
<protein>
    <submittedName>
        <fullName evidence="1">Uncharacterized protein</fullName>
    </submittedName>
</protein>
<dbReference type="RefSeq" id="WP_378978200.1">
    <property type="nucleotide sequence ID" value="NZ_JBHTBJ010000082.1"/>
</dbReference>